<name>A0AAV6S064_SOLSE</name>
<evidence type="ECO:0000313" key="2">
    <source>
        <dbReference type="EMBL" id="KAG7510817.1"/>
    </source>
</evidence>
<dbReference type="Proteomes" id="UP000693946">
    <property type="component" value="Linkage Group LG16"/>
</dbReference>
<gene>
    <name evidence="2" type="ORF">JOB18_032639</name>
</gene>
<dbReference type="PROSITE" id="PS50057">
    <property type="entry name" value="FERM_3"/>
    <property type="match status" value="1"/>
</dbReference>
<dbReference type="Pfam" id="PF09379">
    <property type="entry name" value="FERM_N"/>
    <property type="match status" value="1"/>
</dbReference>
<dbReference type="InterPro" id="IPR000299">
    <property type="entry name" value="FERM_domain"/>
</dbReference>
<accession>A0AAV6S064</accession>
<comment type="caution">
    <text evidence="2">The sequence shown here is derived from an EMBL/GenBank/DDBJ whole genome shotgun (WGS) entry which is preliminary data.</text>
</comment>
<dbReference type="AlphaFoldDB" id="A0AAV6S064"/>
<feature type="domain" description="FERM" evidence="1">
    <location>
        <begin position="33"/>
        <end position="106"/>
    </location>
</feature>
<proteinExistence type="predicted"/>
<dbReference type="EMBL" id="JAGKHQ010000008">
    <property type="protein sequence ID" value="KAG7510817.1"/>
    <property type="molecule type" value="Genomic_DNA"/>
</dbReference>
<sequence>MAAWGDSLAAGVLRKSFIAVRITMTSNQDETLYASEVLILSSDPRQEIILCLQEVKTLCQELLVQVCDLLRLKDCHLFGLSVIQIYPSAEQITLSFLVLFTSPFQN</sequence>
<evidence type="ECO:0000259" key="1">
    <source>
        <dbReference type="PROSITE" id="PS50057"/>
    </source>
</evidence>
<reference evidence="2 3" key="1">
    <citation type="journal article" date="2021" name="Sci. Rep.">
        <title>Chromosome anchoring in Senegalese sole (Solea senegalensis) reveals sex-associated markers and genome rearrangements in flatfish.</title>
        <authorList>
            <person name="Guerrero-Cozar I."/>
            <person name="Gomez-Garrido J."/>
            <person name="Berbel C."/>
            <person name="Martinez-Blanch J.F."/>
            <person name="Alioto T."/>
            <person name="Claros M.G."/>
            <person name="Gagnaire P.A."/>
            <person name="Manchado M."/>
        </authorList>
    </citation>
    <scope>NUCLEOTIDE SEQUENCE [LARGE SCALE GENOMIC DNA]</scope>
    <source>
        <strain evidence="2">Sse05_10M</strain>
    </source>
</reference>
<keyword evidence="3" id="KW-1185">Reference proteome</keyword>
<evidence type="ECO:0000313" key="3">
    <source>
        <dbReference type="Proteomes" id="UP000693946"/>
    </source>
</evidence>
<organism evidence="2 3">
    <name type="scientific">Solea senegalensis</name>
    <name type="common">Senegalese sole</name>
    <dbReference type="NCBI Taxonomy" id="28829"/>
    <lineage>
        <taxon>Eukaryota</taxon>
        <taxon>Metazoa</taxon>
        <taxon>Chordata</taxon>
        <taxon>Craniata</taxon>
        <taxon>Vertebrata</taxon>
        <taxon>Euteleostomi</taxon>
        <taxon>Actinopterygii</taxon>
        <taxon>Neopterygii</taxon>
        <taxon>Teleostei</taxon>
        <taxon>Neoteleostei</taxon>
        <taxon>Acanthomorphata</taxon>
        <taxon>Carangaria</taxon>
        <taxon>Pleuronectiformes</taxon>
        <taxon>Pleuronectoidei</taxon>
        <taxon>Soleidae</taxon>
        <taxon>Solea</taxon>
    </lineage>
</organism>
<protein>
    <submittedName>
        <fullName evidence="2">FERM domain-containing 6 isoform X1</fullName>
    </submittedName>
</protein>
<dbReference type="InterPro" id="IPR018979">
    <property type="entry name" value="FERM_N"/>
</dbReference>